<evidence type="ECO:0000256" key="1">
    <source>
        <dbReference type="SAM" id="MobiDB-lite"/>
    </source>
</evidence>
<dbReference type="InParanoid" id="E0VHY3"/>
<accession>E0VHY3</accession>
<dbReference type="OrthoDB" id="10060792at2759"/>
<keyword evidence="4" id="KW-1185">Reference proteome</keyword>
<sequence length="166" mass="17959">MINTKSSRSHTSETTSTSTVTETTRSGSDHSSTNKLKDFEETFSSTTSNTSTSSSQDGRGGELANTWYDGLNSPLIQDQGDNKMLKLRFDVSQYQPEEIVVKTVDNKLLAAVVERTVSVKDFPKPEIPPSGFTSVSSSSGLGCDVMEFEKFLLKKEDKTGGGGGKK</sequence>
<dbReference type="VEuPathDB" id="VectorBase:PHUM217060"/>
<dbReference type="Proteomes" id="UP000009046">
    <property type="component" value="Unassembled WGS sequence"/>
</dbReference>
<dbReference type="RefSeq" id="XP_002425727.1">
    <property type="nucleotide sequence ID" value="XM_002425682.1"/>
</dbReference>
<dbReference type="EnsemblMetazoa" id="PHUM217060-RA">
    <property type="protein sequence ID" value="PHUM217060-PA"/>
    <property type="gene ID" value="PHUM217060"/>
</dbReference>
<dbReference type="KEGG" id="phu:Phum_PHUM217060"/>
<dbReference type="GeneID" id="8237610"/>
<reference evidence="2" key="2">
    <citation type="submission" date="2007-04" db="EMBL/GenBank/DDBJ databases">
        <title>The genome of the human body louse.</title>
        <authorList>
            <consortium name="The Human Body Louse Genome Consortium"/>
            <person name="Kirkness E."/>
            <person name="Walenz B."/>
            <person name="Hass B."/>
            <person name="Bruggner R."/>
            <person name="Strausberg R."/>
        </authorList>
    </citation>
    <scope>NUCLEOTIDE SEQUENCE</scope>
    <source>
        <strain evidence="2">USDA</strain>
    </source>
</reference>
<reference evidence="2" key="1">
    <citation type="submission" date="2007-04" db="EMBL/GenBank/DDBJ databases">
        <title>Annotation of Pediculus humanus corporis strain USDA.</title>
        <authorList>
            <person name="Kirkness E."/>
            <person name="Hannick L."/>
            <person name="Hass B."/>
            <person name="Bruggner R."/>
            <person name="Lawson D."/>
            <person name="Bidwell S."/>
            <person name="Joardar V."/>
            <person name="Caler E."/>
            <person name="Walenz B."/>
            <person name="Inman J."/>
            <person name="Schobel S."/>
            <person name="Galinsky K."/>
            <person name="Amedeo P."/>
            <person name="Strausberg R."/>
        </authorList>
    </citation>
    <scope>NUCLEOTIDE SEQUENCE</scope>
    <source>
        <strain evidence="2">USDA</strain>
    </source>
</reference>
<name>E0VHY3_PEDHC</name>
<feature type="compositionally biased region" description="Low complexity" evidence="1">
    <location>
        <begin position="42"/>
        <end position="55"/>
    </location>
</feature>
<evidence type="ECO:0000313" key="3">
    <source>
        <dbReference type="EnsemblMetazoa" id="PHUM217060-PA"/>
    </source>
</evidence>
<feature type="compositionally biased region" description="Low complexity" evidence="1">
    <location>
        <begin position="12"/>
        <end position="26"/>
    </location>
</feature>
<dbReference type="HOGENOM" id="CLU_1604685_0_0_1"/>
<gene>
    <name evidence="3" type="primary">8237610</name>
    <name evidence="2" type="ORF">Phum_PHUM217060</name>
</gene>
<evidence type="ECO:0000313" key="4">
    <source>
        <dbReference type="Proteomes" id="UP000009046"/>
    </source>
</evidence>
<proteinExistence type="predicted"/>
<dbReference type="eggNOG" id="KOG3591">
    <property type="taxonomic scope" value="Eukaryota"/>
</dbReference>
<dbReference type="EMBL" id="AAZO01002497">
    <property type="status" value="NOT_ANNOTATED_CDS"/>
    <property type="molecule type" value="Genomic_DNA"/>
</dbReference>
<dbReference type="AlphaFoldDB" id="E0VHY3"/>
<organism>
    <name type="scientific">Pediculus humanus subsp. corporis</name>
    <name type="common">Body louse</name>
    <dbReference type="NCBI Taxonomy" id="121224"/>
    <lineage>
        <taxon>Eukaryota</taxon>
        <taxon>Metazoa</taxon>
        <taxon>Ecdysozoa</taxon>
        <taxon>Arthropoda</taxon>
        <taxon>Hexapoda</taxon>
        <taxon>Insecta</taxon>
        <taxon>Pterygota</taxon>
        <taxon>Neoptera</taxon>
        <taxon>Paraneoptera</taxon>
        <taxon>Psocodea</taxon>
        <taxon>Troctomorpha</taxon>
        <taxon>Phthiraptera</taxon>
        <taxon>Anoplura</taxon>
        <taxon>Pediculidae</taxon>
        <taxon>Pediculus</taxon>
    </lineage>
</organism>
<protein>
    <submittedName>
        <fullName evidence="2 3">Heat shock protein, putative</fullName>
    </submittedName>
</protein>
<evidence type="ECO:0000313" key="2">
    <source>
        <dbReference type="EMBL" id="EEB12989.1"/>
    </source>
</evidence>
<feature type="region of interest" description="Disordered" evidence="1">
    <location>
        <begin position="1"/>
        <end position="68"/>
    </location>
</feature>
<reference evidence="3" key="3">
    <citation type="submission" date="2020-05" db="UniProtKB">
        <authorList>
            <consortium name="EnsemblMetazoa"/>
        </authorList>
    </citation>
    <scope>IDENTIFICATION</scope>
    <source>
        <strain evidence="3">USDA</strain>
    </source>
</reference>
<dbReference type="CTD" id="8237610"/>
<keyword evidence="2" id="KW-0346">Stress response</keyword>
<dbReference type="STRING" id="121224.E0VHY3"/>
<dbReference type="EMBL" id="DS235172">
    <property type="protein sequence ID" value="EEB12989.1"/>
    <property type="molecule type" value="Genomic_DNA"/>
</dbReference>